<feature type="transmembrane region" description="Helical" evidence="9">
    <location>
        <begin position="101"/>
        <end position="122"/>
    </location>
</feature>
<dbReference type="GO" id="GO:0005886">
    <property type="term" value="C:plasma membrane"/>
    <property type="evidence" value="ECO:0007669"/>
    <property type="project" value="UniProtKB-SubCell"/>
</dbReference>
<accession>A0A917LGZ3</accession>
<evidence type="ECO:0000313" key="11">
    <source>
        <dbReference type="Proteomes" id="UP000654257"/>
    </source>
</evidence>
<feature type="transmembrane region" description="Helical" evidence="9">
    <location>
        <begin position="128"/>
        <end position="144"/>
    </location>
</feature>
<keyword evidence="2" id="KW-1003">Cell membrane</keyword>
<evidence type="ECO:0000256" key="2">
    <source>
        <dbReference type="ARBA" id="ARBA00022475"/>
    </source>
</evidence>
<feature type="transmembrane region" description="Helical" evidence="9">
    <location>
        <begin position="180"/>
        <end position="199"/>
    </location>
</feature>
<keyword evidence="11" id="KW-1185">Reference proteome</keyword>
<evidence type="ECO:0000256" key="8">
    <source>
        <dbReference type="SAM" id="MobiDB-lite"/>
    </source>
</evidence>
<reference evidence="10" key="1">
    <citation type="journal article" date="2014" name="Int. J. Syst. Evol. Microbiol.">
        <title>Complete genome sequence of Corynebacterium casei LMG S-19264T (=DSM 44701T), isolated from a smear-ripened cheese.</title>
        <authorList>
            <consortium name="US DOE Joint Genome Institute (JGI-PGF)"/>
            <person name="Walter F."/>
            <person name="Albersmeier A."/>
            <person name="Kalinowski J."/>
            <person name="Ruckert C."/>
        </authorList>
    </citation>
    <scope>NUCLEOTIDE SEQUENCE</scope>
    <source>
        <strain evidence="10">CCM 7905</strain>
    </source>
</reference>
<protein>
    <recommendedName>
        <fullName evidence="12">DUF2029 domain-containing protein</fullName>
    </recommendedName>
</protein>
<dbReference type="EMBL" id="BMCU01000005">
    <property type="protein sequence ID" value="GGG22534.1"/>
    <property type="molecule type" value="Genomic_DNA"/>
</dbReference>
<dbReference type="AlphaFoldDB" id="A0A917LGZ3"/>
<feature type="transmembrane region" description="Helical" evidence="9">
    <location>
        <begin position="12"/>
        <end position="31"/>
    </location>
</feature>
<comment type="similarity">
    <text evidence="7">Belongs to the glycosyltransferase 87 family.</text>
</comment>
<dbReference type="InterPro" id="IPR018584">
    <property type="entry name" value="GT87"/>
</dbReference>
<organism evidence="10 11">
    <name type="scientific">Rhodococcoides trifolii</name>
    <dbReference type="NCBI Taxonomy" id="908250"/>
    <lineage>
        <taxon>Bacteria</taxon>
        <taxon>Bacillati</taxon>
        <taxon>Actinomycetota</taxon>
        <taxon>Actinomycetes</taxon>
        <taxon>Mycobacteriales</taxon>
        <taxon>Nocardiaceae</taxon>
        <taxon>Rhodococcoides</taxon>
    </lineage>
</organism>
<keyword evidence="6 9" id="KW-0472">Membrane</keyword>
<comment type="subcellular location">
    <subcellularLocation>
        <location evidence="1">Cell membrane</location>
        <topology evidence="1">Multi-pass membrane protein</topology>
    </subcellularLocation>
</comment>
<dbReference type="Proteomes" id="UP000654257">
    <property type="component" value="Unassembled WGS sequence"/>
</dbReference>
<feature type="transmembrane region" description="Helical" evidence="9">
    <location>
        <begin position="206"/>
        <end position="225"/>
    </location>
</feature>
<keyword evidence="4 9" id="KW-0812">Transmembrane</keyword>
<reference evidence="10" key="2">
    <citation type="submission" date="2020-09" db="EMBL/GenBank/DDBJ databases">
        <authorList>
            <person name="Sun Q."/>
            <person name="Sedlacek I."/>
        </authorList>
    </citation>
    <scope>NUCLEOTIDE SEQUENCE</scope>
    <source>
        <strain evidence="10">CCM 7905</strain>
    </source>
</reference>
<dbReference type="GO" id="GO:0016758">
    <property type="term" value="F:hexosyltransferase activity"/>
    <property type="evidence" value="ECO:0007669"/>
    <property type="project" value="InterPro"/>
</dbReference>
<dbReference type="RefSeq" id="WP_188546718.1">
    <property type="nucleotide sequence ID" value="NZ_BMCU01000005.1"/>
</dbReference>
<feature type="transmembrane region" description="Helical" evidence="9">
    <location>
        <begin position="151"/>
        <end position="168"/>
    </location>
</feature>
<feature type="region of interest" description="Disordered" evidence="8">
    <location>
        <begin position="405"/>
        <end position="471"/>
    </location>
</feature>
<feature type="transmembrane region" description="Helical" evidence="9">
    <location>
        <begin position="377"/>
        <end position="400"/>
    </location>
</feature>
<name>A0A917LGZ3_9NOCA</name>
<evidence type="ECO:0008006" key="12">
    <source>
        <dbReference type="Google" id="ProtNLM"/>
    </source>
</evidence>
<evidence type="ECO:0000256" key="9">
    <source>
        <dbReference type="SAM" id="Phobius"/>
    </source>
</evidence>
<gene>
    <name evidence="10" type="ORF">GCM10007304_40450</name>
</gene>
<evidence type="ECO:0000256" key="6">
    <source>
        <dbReference type="ARBA" id="ARBA00023136"/>
    </source>
</evidence>
<dbReference type="Pfam" id="PF09594">
    <property type="entry name" value="GT87"/>
    <property type="match status" value="1"/>
</dbReference>
<proteinExistence type="inferred from homology"/>
<feature type="transmembrane region" description="Helical" evidence="9">
    <location>
        <begin position="269"/>
        <end position="289"/>
    </location>
</feature>
<keyword evidence="5 9" id="KW-1133">Transmembrane helix</keyword>
<evidence type="ECO:0000313" key="10">
    <source>
        <dbReference type="EMBL" id="GGG22534.1"/>
    </source>
</evidence>
<feature type="transmembrane region" description="Helical" evidence="9">
    <location>
        <begin position="339"/>
        <end position="357"/>
    </location>
</feature>
<comment type="caution">
    <text evidence="10">The sequence shown here is derived from an EMBL/GenBank/DDBJ whole genome shotgun (WGS) entry which is preliminary data.</text>
</comment>
<evidence type="ECO:0000256" key="4">
    <source>
        <dbReference type="ARBA" id="ARBA00022692"/>
    </source>
</evidence>
<evidence type="ECO:0000256" key="7">
    <source>
        <dbReference type="ARBA" id="ARBA00024033"/>
    </source>
</evidence>
<sequence length="471" mass="50791">MTSGAPERSFGAHRILVAVSVVAAVVALIAHDRLIPLDTPLFGLFQNAVDAGVYRAGGLTVLHGTPLYDGNLTDDLPFTYPPFAALIFAPLGLISMITTKLLFWIGNLVLLYVAVRLCWRHLGYANDVWLTAVSASLAVVFTWLEPVRMTIWFGQINLLLMVAVLWDLTRPEGSRLRGVATGLAAGTKLTPGLFVVYLAATRQWRAAATAAVATLTTVVAGFVVIPADATRYWFTAVSESTRIGAPSSGANQSIRGALPRWLETVNPPFALWAACVLVVGATGIAVAVIAHRRGHVLLGLTITGLTAPMVSPFSWGHHWVWFVPLIVLTMDMAVRRSRVLWALPLALMAPLGCWYFTYPDGVRAIGTFMLPPPSFAVGVVIQSAYPLTYLVVVVGAAIALRRSEPREPSVSTPARDVTSVTSRVGNGTTSTPVTTPPDRPSWEKSRPASQRPNSHRDTHSYRIVTSGREAT</sequence>
<keyword evidence="3" id="KW-0808">Transferase</keyword>
<feature type="compositionally biased region" description="Polar residues" evidence="8">
    <location>
        <begin position="418"/>
        <end position="433"/>
    </location>
</feature>
<evidence type="ECO:0000256" key="5">
    <source>
        <dbReference type="ARBA" id="ARBA00022989"/>
    </source>
</evidence>
<evidence type="ECO:0000256" key="3">
    <source>
        <dbReference type="ARBA" id="ARBA00022679"/>
    </source>
</evidence>
<evidence type="ECO:0000256" key="1">
    <source>
        <dbReference type="ARBA" id="ARBA00004651"/>
    </source>
</evidence>